<organism evidence="10 11">
    <name type="scientific">Muriicola jejuensis</name>
    <dbReference type="NCBI Taxonomy" id="504488"/>
    <lineage>
        <taxon>Bacteria</taxon>
        <taxon>Pseudomonadati</taxon>
        <taxon>Bacteroidota</taxon>
        <taxon>Flavobacteriia</taxon>
        <taxon>Flavobacteriales</taxon>
        <taxon>Flavobacteriaceae</taxon>
        <taxon>Muriicola</taxon>
    </lineage>
</organism>
<dbReference type="PIRSF" id="PIRSF037892">
    <property type="entry name" value="Subtilisin_rel_SRU_0565"/>
    <property type="match status" value="1"/>
</dbReference>
<dbReference type="PRINTS" id="PR00723">
    <property type="entry name" value="SUBTILISIN"/>
</dbReference>
<evidence type="ECO:0000256" key="3">
    <source>
        <dbReference type="ARBA" id="ARBA00022801"/>
    </source>
</evidence>
<dbReference type="AlphaFoldDB" id="A0A6P0UA99"/>
<feature type="chain" id="PRO_5026868259" evidence="8">
    <location>
        <begin position="20"/>
        <end position="556"/>
    </location>
</feature>
<dbReference type="GO" id="GO:0006508">
    <property type="term" value="P:proteolysis"/>
    <property type="evidence" value="ECO:0007669"/>
    <property type="project" value="UniProtKB-KW"/>
</dbReference>
<feature type="active site" description="Charge relay system" evidence="5">
    <location>
        <position position="304"/>
    </location>
</feature>
<dbReference type="CDD" id="cd07483">
    <property type="entry name" value="Peptidases_S8_Subtilisin_Novo-like"/>
    <property type="match status" value="1"/>
</dbReference>
<gene>
    <name evidence="10" type="ORF">GWK09_05485</name>
</gene>
<evidence type="ECO:0000256" key="5">
    <source>
        <dbReference type="PROSITE-ProRule" id="PRU01240"/>
    </source>
</evidence>
<evidence type="ECO:0000256" key="8">
    <source>
        <dbReference type="SAM" id="SignalP"/>
    </source>
</evidence>
<keyword evidence="2 5" id="KW-0645">Protease</keyword>
<dbReference type="EMBL" id="JAABOP010000001">
    <property type="protein sequence ID" value="NER09957.1"/>
    <property type="molecule type" value="Genomic_DNA"/>
</dbReference>
<feature type="coiled-coil region" evidence="7">
    <location>
        <begin position="156"/>
        <end position="187"/>
    </location>
</feature>
<dbReference type="PANTHER" id="PTHR43399">
    <property type="entry name" value="SUBTILISIN-RELATED"/>
    <property type="match status" value="1"/>
</dbReference>
<dbReference type="SUPFAM" id="SSF52743">
    <property type="entry name" value="Subtilisin-like"/>
    <property type="match status" value="1"/>
</dbReference>
<evidence type="ECO:0000313" key="11">
    <source>
        <dbReference type="Proteomes" id="UP000468443"/>
    </source>
</evidence>
<dbReference type="PANTHER" id="PTHR43399:SF4">
    <property type="entry name" value="CELL WALL-ASSOCIATED PROTEASE"/>
    <property type="match status" value="1"/>
</dbReference>
<dbReference type="InterPro" id="IPR036852">
    <property type="entry name" value="Peptidase_S8/S53_dom_sf"/>
</dbReference>
<dbReference type="PROSITE" id="PS00136">
    <property type="entry name" value="SUBTILASE_ASP"/>
    <property type="match status" value="1"/>
</dbReference>
<name>A0A6P0UA99_9FLAO</name>
<dbReference type="RefSeq" id="WP_163691983.1">
    <property type="nucleotide sequence ID" value="NZ_FXTW01000001.1"/>
</dbReference>
<dbReference type="PROSITE" id="PS00137">
    <property type="entry name" value="SUBTILASE_HIS"/>
    <property type="match status" value="1"/>
</dbReference>
<feature type="signal peptide" evidence="8">
    <location>
        <begin position="1"/>
        <end position="19"/>
    </location>
</feature>
<dbReference type="InterPro" id="IPR023827">
    <property type="entry name" value="Peptidase_S8_Asp-AS"/>
</dbReference>
<dbReference type="InterPro" id="IPR023828">
    <property type="entry name" value="Peptidase_S8_Ser-AS"/>
</dbReference>
<dbReference type="PROSITE" id="PS51892">
    <property type="entry name" value="SUBTILASE"/>
    <property type="match status" value="1"/>
</dbReference>
<evidence type="ECO:0000256" key="4">
    <source>
        <dbReference type="ARBA" id="ARBA00022825"/>
    </source>
</evidence>
<keyword evidence="4 5" id="KW-0720">Serine protease</keyword>
<dbReference type="InterPro" id="IPR000209">
    <property type="entry name" value="Peptidase_S8/S53_dom"/>
</dbReference>
<dbReference type="GO" id="GO:0004252">
    <property type="term" value="F:serine-type endopeptidase activity"/>
    <property type="evidence" value="ECO:0007669"/>
    <property type="project" value="UniProtKB-UniRule"/>
</dbReference>
<feature type="domain" description="Peptidase S8/S53" evidence="9">
    <location>
        <begin position="80"/>
        <end position="508"/>
    </location>
</feature>
<comment type="similarity">
    <text evidence="1 5 6">Belongs to the peptidase S8 family.</text>
</comment>
<evidence type="ECO:0000256" key="1">
    <source>
        <dbReference type="ARBA" id="ARBA00011073"/>
    </source>
</evidence>
<evidence type="ECO:0000256" key="6">
    <source>
        <dbReference type="RuleBase" id="RU003355"/>
    </source>
</evidence>
<dbReference type="InterPro" id="IPR015500">
    <property type="entry name" value="Peptidase_S8_subtilisin-rel"/>
</dbReference>
<keyword evidence="11" id="KW-1185">Reference proteome</keyword>
<dbReference type="Proteomes" id="UP000468443">
    <property type="component" value="Unassembled WGS sequence"/>
</dbReference>
<reference evidence="10 11" key="1">
    <citation type="submission" date="2020-01" db="EMBL/GenBank/DDBJ databases">
        <title>Muriicola jejuensis KCTC 22299.</title>
        <authorList>
            <person name="Wang G."/>
        </authorList>
    </citation>
    <scope>NUCLEOTIDE SEQUENCE [LARGE SCALE GENOMIC DNA]</scope>
    <source>
        <strain evidence="10 11">KCTC 22299</strain>
    </source>
</reference>
<keyword evidence="8" id="KW-0732">Signal</keyword>
<comment type="caution">
    <text evidence="10">The sequence shown here is derived from an EMBL/GenBank/DDBJ whole genome shotgun (WGS) entry which is preliminary data.</text>
</comment>
<dbReference type="PROSITE" id="PS51257">
    <property type="entry name" value="PROKAR_LIPOPROTEIN"/>
    <property type="match status" value="1"/>
</dbReference>
<evidence type="ECO:0000256" key="2">
    <source>
        <dbReference type="ARBA" id="ARBA00022670"/>
    </source>
</evidence>
<protein>
    <submittedName>
        <fullName evidence="10">S8 family serine peptidase</fullName>
    </submittedName>
</protein>
<dbReference type="InterPro" id="IPR022398">
    <property type="entry name" value="Peptidase_S8_His-AS"/>
</dbReference>
<evidence type="ECO:0000256" key="7">
    <source>
        <dbReference type="SAM" id="Coils"/>
    </source>
</evidence>
<dbReference type="PROSITE" id="PS00138">
    <property type="entry name" value="SUBTILASE_SER"/>
    <property type="match status" value="1"/>
</dbReference>
<accession>A0A6P0UA99</accession>
<dbReference type="Gene3D" id="3.40.50.200">
    <property type="entry name" value="Peptidase S8/S53 domain"/>
    <property type="match status" value="2"/>
</dbReference>
<dbReference type="Pfam" id="PF00082">
    <property type="entry name" value="Peptidase_S8"/>
    <property type="match status" value="1"/>
</dbReference>
<dbReference type="InterPro" id="IPR034080">
    <property type="entry name" value="Protease_P7-like_dom"/>
</dbReference>
<dbReference type="InterPro" id="IPR051048">
    <property type="entry name" value="Peptidase_S8/S53_subtilisin"/>
</dbReference>
<sequence>MIRNLKLKSLLWSAGFAMMGCGSINIVSTPIENIDAVPLKIAPLTEAEKESWGHADLLTDTIPGMSVDKAYDEIIGKKKGEKVVVAVLDSGIDLNHEDLDEVIWTNKGEKPGNGVDDDGNGYVDDVHGYNFLGEAYNEQLEYARILRLNLGDEALRATARKKLDEELKEARETREILLSNKQQTEQILGIVKQSHEAVSEELGKANYSKEEVAGIDTTDSGLQRSVSVIQQMFNYGDNIPEVIVLIEEDIERASEGVDYFNERIDYHFNVDFDGRKAVGDDPYNFNDRIYGNGNPVNRVEDESHGTHVAGIIAAERNNGLGVNGVANNVEIMSIRAVPNGDEYDKDIALGIRYAVDNGAKIINASFGKAFSPNAEWVYDAIKYAADKDVLIVHAAGNDALDLDDKKNTNYPNDHMIGETEFADNVITVGALNNTYGSEMVASFSNYGKQNVDLFAPGGSIYSTMPGGKYEFQGGTSMAAPAVSGIAALIRSYFPNLTASEVKHILMDSGLSTKMSVVVGGDPEKAKPFDQLSRTGKIANAYNALIMAQKVSDSKSK</sequence>
<dbReference type="InterPro" id="IPR017308">
    <property type="entry name" value="Pept_S8_subtilisin_bacteroid"/>
</dbReference>
<keyword evidence="7" id="KW-0175">Coiled coil</keyword>
<feature type="active site" description="Charge relay system" evidence="5">
    <location>
        <position position="89"/>
    </location>
</feature>
<feature type="active site" description="Charge relay system" evidence="5">
    <location>
        <position position="476"/>
    </location>
</feature>
<proteinExistence type="inferred from homology"/>
<evidence type="ECO:0000313" key="10">
    <source>
        <dbReference type="EMBL" id="NER09957.1"/>
    </source>
</evidence>
<keyword evidence="3 5" id="KW-0378">Hydrolase</keyword>
<evidence type="ECO:0000259" key="9">
    <source>
        <dbReference type="Pfam" id="PF00082"/>
    </source>
</evidence>